<name>A0ABN2PED2_9ACTN</name>
<dbReference type="EMBL" id="BAAAMY010000004">
    <property type="protein sequence ID" value="GAA1919535.1"/>
    <property type="molecule type" value="Genomic_DNA"/>
</dbReference>
<keyword evidence="4 6" id="KW-0238">DNA-binding</keyword>
<dbReference type="PROSITE" id="PS01063">
    <property type="entry name" value="SIGMA70_ECF"/>
    <property type="match status" value="1"/>
</dbReference>
<dbReference type="Gene3D" id="1.10.1740.10">
    <property type="match status" value="1"/>
</dbReference>
<dbReference type="Proteomes" id="UP001501612">
    <property type="component" value="Unassembled WGS sequence"/>
</dbReference>
<feature type="region of interest" description="Disordered" evidence="7">
    <location>
        <begin position="1"/>
        <end position="20"/>
    </location>
</feature>
<dbReference type="InterPro" id="IPR014284">
    <property type="entry name" value="RNA_pol_sigma-70_dom"/>
</dbReference>
<dbReference type="PANTHER" id="PTHR43133">
    <property type="entry name" value="RNA POLYMERASE ECF-TYPE SIGMA FACTO"/>
    <property type="match status" value="1"/>
</dbReference>
<feature type="domain" description="RNA polymerase sigma-70 region 2" evidence="8">
    <location>
        <begin position="45"/>
        <end position="106"/>
    </location>
</feature>
<keyword evidence="2 6" id="KW-0805">Transcription regulation</keyword>
<evidence type="ECO:0000313" key="10">
    <source>
        <dbReference type="EMBL" id="GAA1919535.1"/>
    </source>
</evidence>
<organism evidence="10 11">
    <name type="scientific">Nocardioides lentus</name>
    <dbReference type="NCBI Taxonomy" id="338077"/>
    <lineage>
        <taxon>Bacteria</taxon>
        <taxon>Bacillati</taxon>
        <taxon>Actinomycetota</taxon>
        <taxon>Actinomycetes</taxon>
        <taxon>Propionibacteriales</taxon>
        <taxon>Nocardioidaceae</taxon>
        <taxon>Nocardioides</taxon>
    </lineage>
</organism>
<keyword evidence="3 6" id="KW-0731">Sigma factor</keyword>
<dbReference type="Gene3D" id="1.10.10.10">
    <property type="entry name" value="Winged helix-like DNA-binding domain superfamily/Winged helix DNA-binding domain"/>
    <property type="match status" value="1"/>
</dbReference>
<comment type="similarity">
    <text evidence="1 6">Belongs to the sigma-70 factor family. ECF subfamily.</text>
</comment>
<evidence type="ECO:0000256" key="7">
    <source>
        <dbReference type="SAM" id="MobiDB-lite"/>
    </source>
</evidence>
<protein>
    <recommendedName>
        <fullName evidence="6">RNA polymerase sigma factor</fullName>
    </recommendedName>
</protein>
<accession>A0ABN2PED2</accession>
<reference evidence="10 11" key="1">
    <citation type="journal article" date="2019" name="Int. J. Syst. Evol. Microbiol.">
        <title>The Global Catalogue of Microorganisms (GCM) 10K type strain sequencing project: providing services to taxonomists for standard genome sequencing and annotation.</title>
        <authorList>
            <consortium name="The Broad Institute Genomics Platform"/>
            <consortium name="The Broad Institute Genome Sequencing Center for Infectious Disease"/>
            <person name="Wu L."/>
            <person name="Ma J."/>
        </authorList>
    </citation>
    <scope>NUCLEOTIDE SEQUENCE [LARGE SCALE GENOMIC DNA]</scope>
    <source>
        <strain evidence="10 11">JCM 14046</strain>
    </source>
</reference>
<dbReference type="InterPro" id="IPR039425">
    <property type="entry name" value="RNA_pol_sigma-70-like"/>
</dbReference>
<evidence type="ECO:0000256" key="6">
    <source>
        <dbReference type="RuleBase" id="RU000716"/>
    </source>
</evidence>
<dbReference type="PANTHER" id="PTHR43133:SF66">
    <property type="entry name" value="ECF RNA POLYMERASE SIGMA FACTOR SIGK"/>
    <property type="match status" value="1"/>
</dbReference>
<dbReference type="InterPro" id="IPR036388">
    <property type="entry name" value="WH-like_DNA-bd_sf"/>
</dbReference>
<evidence type="ECO:0000256" key="3">
    <source>
        <dbReference type="ARBA" id="ARBA00023082"/>
    </source>
</evidence>
<keyword evidence="5 6" id="KW-0804">Transcription</keyword>
<dbReference type="InterPro" id="IPR007627">
    <property type="entry name" value="RNA_pol_sigma70_r2"/>
</dbReference>
<evidence type="ECO:0000256" key="4">
    <source>
        <dbReference type="ARBA" id="ARBA00023125"/>
    </source>
</evidence>
<dbReference type="SUPFAM" id="SSF88946">
    <property type="entry name" value="Sigma2 domain of RNA polymerase sigma factors"/>
    <property type="match status" value="1"/>
</dbReference>
<dbReference type="Pfam" id="PF08281">
    <property type="entry name" value="Sigma70_r4_2"/>
    <property type="match status" value="1"/>
</dbReference>
<dbReference type="NCBIfam" id="TIGR02937">
    <property type="entry name" value="sigma70-ECF"/>
    <property type="match status" value="1"/>
</dbReference>
<comment type="caution">
    <text evidence="10">The sequence shown here is derived from an EMBL/GenBank/DDBJ whole genome shotgun (WGS) entry which is preliminary data.</text>
</comment>
<evidence type="ECO:0000256" key="1">
    <source>
        <dbReference type="ARBA" id="ARBA00010641"/>
    </source>
</evidence>
<dbReference type="InterPro" id="IPR000838">
    <property type="entry name" value="RNA_pol_sigma70_ECF_CS"/>
</dbReference>
<dbReference type="InterPro" id="IPR013325">
    <property type="entry name" value="RNA_pol_sigma_r2"/>
</dbReference>
<dbReference type="Pfam" id="PF04542">
    <property type="entry name" value="Sigma70_r2"/>
    <property type="match status" value="1"/>
</dbReference>
<evidence type="ECO:0000313" key="11">
    <source>
        <dbReference type="Proteomes" id="UP001501612"/>
    </source>
</evidence>
<evidence type="ECO:0000259" key="9">
    <source>
        <dbReference type="Pfam" id="PF08281"/>
    </source>
</evidence>
<evidence type="ECO:0000259" key="8">
    <source>
        <dbReference type="Pfam" id="PF04542"/>
    </source>
</evidence>
<evidence type="ECO:0000256" key="2">
    <source>
        <dbReference type="ARBA" id="ARBA00023015"/>
    </source>
</evidence>
<dbReference type="InterPro" id="IPR013324">
    <property type="entry name" value="RNA_pol_sigma_r3/r4-like"/>
</dbReference>
<proteinExistence type="inferred from homology"/>
<dbReference type="InterPro" id="IPR013249">
    <property type="entry name" value="RNA_pol_sigma70_r4_t2"/>
</dbReference>
<evidence type="ECO:0000256" key="5">
    <source>
        <dbReference type="ARBA" id="ARBA00023163"/>
    </source>
</evidence>
<sequence length="198" mass="21580">MPPRKRRHPLPGGPPGPSDEAEADLVRRTSLGDHAAFEQLYLLTRARAFGVALGVVRDPTAAEDVLQEAFVQVWSSAGRFDVDRGSAAAWIMAIVRHRAVDLVRTSAASSRRDLAHHHRSGVVAHDSTVDLLLGRLDAQEVRLTLVVLSPPQRVVLALAYLHGYSHAEIARLLRLPLGTVKSRIRDGLARARRVVGAP</sequence>
<keyword evidence="11" id="KW-1185">Reference proteome</keyword>
<gene>
    <name evidence="10" type="ORF">GCM10009737_21370</name>
</gene>
<dbReference type="SUPFAM" id="SSF88659">
    <property type="entry name" value="Sigma3 and sigma4 domains of RNA polymerase sigma factors"/>
    <property type="match status" value="1"/>
</dbReference>
<feature type="domain" description="RNA polymerase sigma factor 70 region 4 type 2" evidence="9">
    <location>
        <begin position="139"/>
        <end position="189"/>
    </location>
</feature>